<dbReference type="GO" id="GO:0005886">
    <property type="term" value="C:plasma membrane"/>
    <property type="evidence" value="ECO:0007669"/>
    <property type="project" value="UniProtKB-SubCell"/>
</dbReference>
<dbReference type="PRINTS" id="PR01009">
    <property type="entry name" value="FLGMRINGFLIF"/>
</dbReference>
<proteinExistence type="inferred from homology"/>
<dbReference type="GO" id="GO:0009431">
    <property type="term" value="C:bacterial-type flagellum basal body, MS ring"/>
    <property type="evidence" value="ECO:0007669"/>
    <property type="project" value="InterPro"/>
</dbReference>
<dbReference type="InterPro" id="IPR013556">
    <property type="entry name" value="Flag_M-ring_C"/>
</dbReference>
<dbReference type="InterPro" id="IPR045851">
    <property type="entry name" value="AMP-bd_C_sf"/>
</dbReference>
<evidence type="ECO:0000256" key="7">
    <source>
        <dbReference type="ARBA" id="ARBA00023136"/>
    </source>
</evidence>
<feature type="domain" description="Flagellar M-ring N-terminal" evidence="12">
    <location>
        <begin position="46"/>
        <end position="218"/>
    </location>
</feature>
<dbReference type="Gene3D" id="3.30.300.30">
    <property type="match status" value="1"/>
</dbReference>
<dbReference type="Pfam" id="PF01514">
    <property type="entry name" value="YscJ_FliF"/>
    <property type="match status" value="1"/>
</dbReference>
<dbReference type="NCBIfam" id="TIGR00206">
    <property type="entry name" value="fliF"/>
    <property type="match status" value="1"/>
</dbReference>
<evidence type="ECO:0000256" key="6">
    <source>
        <dbReference type="ARBA" id="ARBA00022989"/>
    </source>
</evidence>
<dbReference type="InterPro" id="IPR000067">
    <property type="entry name" value="FlgMring_FliF"/>
</dbReference>
<evidence type="ECO:0000259" key="13">
    <source>
        <dbReference type="Pfam" id="PF08345"/>
    </source>
</evidence>
<dbReference type="PANTHER" id="PTHR30046:SF0">
    <property type="entry name" value="FLAGELLAR M-RING PROTEIN"/>
    <property type="match status" value="1"/>
</dbReference>
<evidence type="ECO:0000313" key="15">
    <source>
        <dbReference type="Proteomes" id="UP000251431"/>
    </source>
</evidence>
<keyword evidence="7 11" id="KW-0472">Membrane</keyword>
<comment type="similarity">
    <text evidence="3 9">Belongs to the FliF family.</text>
</comment>
<evidence type="ECO:0000256" key="2">
    <source>
        <dbReference type="ARBA" id="ARBA00004651"/>
    </source>
</evidence>
<evidence type="ECO:0000256" key="5">
    <source>
        <dbReference type="ARBA" id="ARBA00022692"/>
    </source>
</evidence>
<sequence>MNERLTKIKNDTSQFWTSRSKKQKIVMIGSVVGVIALAAIVTFFASKTTYVPLYKDLSTREIGQVKEALDSQGVTYQIAPGGTSILVPEEQVDSLLVQLASEGYPQTGSIDYSFANSSGFGMTDNEFNLLKKAATETEIAKLFKNLEGVKDAKVMITVPEEGVFVTDVQGEATASIVLNTDPGYKFTEQQITTMYNLVSKSIPNLKTENIVISNQFSEYFDLNAATADGTSTTTAEGQLQMKKLVERDLQRQVQNMLGTLMGQDKVMVSVTTDIDFKKENREENLVTPVDEENMEGIAISAQRITEQYSGTGAAAAAGTPEAETTTDNFTTYNEGTAGNGDYERTEETINNDVNRIRKDIQEAPYKIQDIGIQVIVEPPTATDAASLPDGVREDIEKILSTIVRTTISKDVAAELTQEQIDEKVAVSVQPLYGKATEVADEKPIIPWWVWVIGGILLAVILLLAFFIIRSRKRAKEEEELSILEEQEELMVDDINEEIETEATMRRKQLEKMAKEKPDDFAKLLRSWIAED</sequence>
<feature type="domain" description="Flagellar M-ring C-terminal" evidence="13">
    <location>
        <begin position="257"/>
        <end position="401"/>
    </location>
</feature>
<dbReference type="Pfam" id="PF08345">
    <property type="entry name" value="YscJ_FliF_C"/>
    <property type="match status" value="1"/>
</dbReference>
<evidence type="ECO:0000256" key="10">
    <source>
        <dbReference type="SAM" id="Coils"/>
    </source>
</evidence>
<dbReference type="STRING" id="1421.A2J09_01375"/>
<comment type="function">
    <text evidence="9">The M ring may be actively involved in energy transduction.</text>
</comment>
<feature type="transmembrane region" description="Helical" evidence="11">
    <location>
        <begin position="25"/>
        <end position="45"/>
    </location>
</feature>
<evidence type="ECO:0000256" key="1">
    <source>
        <dbReference type="ARBA" id="ARBA00004117"/>
    </source>
</evidence>
<dbReference type="AlphaFoldDB" id="A0A2X0XLL4"/>
<reference evidence="14 15" key="1">
    <citation type="submission" date="2018-06" db="EMBL/GenBank/DDBJ databases">
        <authorList>
            <consortium name="Pathogen Informatics"/>
            <person name="Doyle S."/>
        </authorList>
    </citation>
    <scope>NUCLEOTIDE SEQUENCE [LARGE SCALE GENOMIC DNA]</scope>
    <source>
        <strain evidence="14 15">NCTC7582</strain>
    </source>
</reference>
<evidence type="ECO:0000313" key="14">
    <source>
        <dbReference type="EMBL" id="SPT99849.1"/>
    </source>
</evidence>
<evidence type="ECO:0000256" key="9">
    <source>
        <dbReference type="PIRNR" id="PIRNR004862"/>
    </source>
</evidence>
<dbReference type="PIRSF" id="PIRSF004862">
    <property type="entry name" value="FliF"/>
    <property type="match status" value="1"/>
</dbReference>
<feature type="transmembrane region" description="Helical" evidence="11">
    <location>
        <begin position="447"/>
        <end position="468"/>
    </location>
</feature>
<dbReference type="EMBL" id="UAQE01000001">
    <property type="protein sequence ID" value="SPT99849.1"/>
    <property type="molecule type" value="Genomic_DNA"/>
</dbReference>
<evidence type="ECO:0000256" key="4">
    <source>
        <dbReference type="ARBA" id="ARBA00022475"/>
    </source>
</evidence>
<dbReference type="GO" id="GO:0003774">
    <property type="term" value="F:cytoskeletal motor activity"/>
    <property type="evidence" value="ECO:0007669"/>
    <property type="project" value="InterPro"/>
</dbReference>
<keyword evidence="6 11" id="KW-1133">Transmembrane helix</keyword>
<keyword evidence="4" id="KW-1003">Cell membrane</keyword>
<protein>
    <recommendedName>
        <fullName evidence="9">Flagellar M-ring protein</fullName>
    </recommendedName>
</protein>
<dbReference type="InterPro" id="IPR006182">
    <property type="entry name" value="FliF_N_dom"/>
</dbReference>
<dbReference type="Proteomes" id="UP000251431">
    <property type="component" value="Unassembled WGS sequence"/>
</dbReference>
<dbReference type="RefSeq" id="WP_048391617.1">
    <property type="nucleotide sequence ID" value="NZ_CANLUV010000001.1"/>
</dbReference>
<accession>A0A2X0XLL4</accession>
<keyword evidence="8 9" id="KW-0975">Bacterial flagellum</keyword>
<keyword evidence="14" id="KW-0969">Cilium</keyword>
<evidence type="ECO:0000256" key="8">
    <source>
        <dbReference type="ARBA" id="ARBA00023143"/>
    </source>
</evidence>
<keyword evidence="14" id="KW-0282">Flagellum</keyword>
<keyword evidence="5 11" id="KW-0812">Transmembrane</keyword>
<dbReference type="GO" id="GO:0071973">
    <property type="term" value="P:bacterial-type flagellum-dependent cell motility"/>
    <property type="evidence" value="ECO:0007669"/>
    <property type="project" value="InterPro"/>
</dbReference>
<organism evidence="14 15">
    <name type="scientific">Lysinibacillus capsici</name>
    <dbReference type="NCBI Taxonomy" id="2115968"/>
    <lineage>
        <taxon>Bacteria</taxon>
        <taxon>Bacillati</taxon>
        <taxon>Bacillota</taxon>
        <taxon>Bacilli</taxon>
        <taxon>Bacillales</taxon>
        <taxon>Bacillaceae</taxon>
        <taxon>Lysinibacillus</taxon>
    </lineage>
</organism>
<comment type="subcellular location">
    <subcellularLocation>
        <location evidence="1 9">Bacterial flagellum basal body</location>
    </subcellularLocation>
    <subcellularLocation>
        <location evidence="2">Cell membrane</location>
        <topology evidence="2">Multi-pass membrane protein</topology>
    </subcellularLocation>
</comment>
<evidence type="ECO:0000256" key="11">
    <source>
        <dbReference type="SAM" id="Phobius"/>
    </source>
</evidence>
<evidence type="ECO:0000259" key="12">
    <source>
        <dbReference type="Pfam" id="PF01514"/>
    </source>
</evidence>
<dbReference type="InterPro" id="IPR043427">
    <property type="entry name" value="YscJ/FliF"/>
</dbReference>
<feature type="coiled-coil region" evidence="10">
    <location>
        <begin position="473"/>
        <end position="515"/>
    </location>
</feature>
<keyword evidence="14" id="KW-0966">Cell projection</keyword>
<name>A0A2X0XLL4_9BACI</name>
<evidence type="ECO:0000256" key="3">
    <source>
        <dbReference type="ARBA" id="ARBA00007971"/>
    </source>
</evidence>
<keyword evidence="10" id="KW-0175">Coiled coil</keyword>
<dbReference type="PANTHER" id="PTHR30046">
    <property type="entry name" value="FLAGELLAR M-RING PROTEIN"/>
    <property type="match status" value="1"/>
</dbReference>
<gene>
    <name evidence="14" type="primary">fliF</name>
    <name evidence="14" type="ORF">NCTC7582_02728</name>
</gene>